<dbReference type="AlphaFoldDB" id="A0A4R1K864"/>
<dbReference type="NCBIfam" id="TIGR01098">
    <property type="entry name" value="3A0109s03R"/>
    <property type="match status" value="1"/>
</dbReference>
<gene>
    <name evidence="3" type="ORF">C8D98_1366</name>
</gene>
<comment type="similarity">
    <text evidence="1">Belongs to the phosphate/phosphite/phosphonate binding protein family.</text>
</comment>
<reference evidence="3 4" key="1">
    <citation type="submission" date="2019-03" db="EMBL/GenBank/DDBJ databases">
        <title>Genomic Encyclopedia of Type Strains, Phase IV (KMG-IV): sequencing the most valuable type-strain genomes for metagenomic binning, comparative biology and taxonomic classification.</title>
        <authorList>
            <person name="Goeker M."/>
        </authorList>
    </citation>
    <scope>NUCLEOTIDE SEQUENCE [LARGE SCALE GENOMIC DNA]</scope>
    <source>
        <strain evidence="3 4">DSM 24984</strain>
    </source>
</reference>
<dbReference type="GO" id="GO:0043190">
    <property type="term" value="C:ATP-binding cassette (ABC) transporter complex"/>
    <property type="evidence" value="ECO:0007669"/>
    <property type="project" value="InterPro"/>
</dbReference>
<dbReference type="Proteomes" id="UP000294614">
    <property type="component" value="Unassembled WGS sequence"/>
</dbReference>
<name>A0A4R1K864_9BACT</name>
<dbReference type="EMBL" id="SMGG01000004">
    <property type="protein sequence ID" value="TCK60492.1"/>
    <property type="molecule type" value="Genomic_DNA"/>
</dbReference>
<dbReference type="Pfam" id="PF12974">
    <property type="entry name" value="Phosphonate-bd"/>
    <property type="match status" value="1"/>
</dbReference>
<proteinExistence type="inferred from homology"/>
<organism evidence="3 4">
    <name type="scientific">Seleniivibrio woodruffii</name>
    <dbReference type="NCBI Taxonomy" id="1078050"/>
    <lineage>
        <taxon>Bacteria</taxon>
        <taxon>Pseudomonadati</taxon>
        <taxon>Deferribacterota</taxon>
        <taxon>Deferribacteres</taxon>
        <taxon>Deferribacterales</taxon>
        <taxon>Geovibrionaceae</taxon>
        <taxon>Seleniivibrio</taxon>
    </lineage>
</organism>
<dbReference type="RefSeq" id="WP_132873237.1">
    <property type="nucleotide sequence ID" value="NZ_JAJUHT010000028.1"/>
</dbReference>
<dbReference type="GO" id="GO:0055085">
    <property type="term" value="P:transmembrane transport"/>
    <property type="evidence" value="ECO:0007669"/>
    <property type="project" value="InterPro"/>
</dbReference>
<evidence type="ECO:0000313" key="3">
    <source>
        <dbReference type="EMBL" id="TCK60492.1"/>
    </source>
</evidence>
<dbReference type="PANTHER" id="PTHR35841:SF1">
    <property type="entry name" value="PHOSPHONATES-BINDING PERIPLASMIC PROTEIN"/>
    <property type="match status" value="1"/>
</dbReference>
<keyword evidence="4" id="KW-1185">Reference proteome</keyword>
<dbReference type="OrthoDB" id="9781943at2"/>
<evidence type="ECO:0000313" key="4">
    <source>
        <dbReference type="Proteomes" id="UP000294614"/>
    </source>
</evidence>
<dbReference type="CDD" id="cd13571">
    <property type="entry name" value="PBP2_PnhD_1"/>
    <property type="match status" value="1"/>
</dbReference>
<dbReference type="InterPro" id="IPR005770">
    <property type="entry name" value="PhnD"/>
</dbReference>
<evidence type="ECO:0000256" key="2">
    <source>
        <dbReference type="ARBA" id="ARBA00022729"/>
    </source>
</evidence>
<keyword evidence="2" id="KW-0732">Signal</keyword>
<protein>
    <submittedName>
        <fullName evidence="3">Phosphonate transport system substrate-binding protein</fullName>
    </submittedName>
</protein>
<evidence type="ECO:0000256" key="1">
    <source>
        <dbReference type="ARBA" id="ARBA00007162"/>
    </source>
</evidence>
<dbReference type="PANTHER" id="PTHR35841">
    <property type="entry name" value="PHOSPHONATES-BINDING PERIPLASMIC PROTEIN"/>
    <property type="match status" value="1"/>
</dbReference>
<dbReference type="SUPFAM" id="SSF53850">
    <property type="entry name" value="Periplasmic binding protein-like II"/>
    <property type="match status" value="1"/>
</dbReference>
<accession>A0A4R1K864</accession>
<sequence length="284" mass="32076">MLKTVALIICLFISLTVNAEQLRFGIASIVSPEESLNLYRELNDYLAGKLNKTITPVIKRDYDEMNRMIAENEVDFASVCTGALPYLNNAKIRVLAVPEMNGKHSYQSFIIANTAYGINEVKDLKGKTFAFTDRLSNSGTLYPAFLTIRTFKQAPEKVYKKIYYTKSHDKSIYLVNKGVVQAAAVDSLIFEIIRKKDPQAVKNIRVIHKSPEMISPPFVAASGMNTLTYENIKNLMLNMHKDPKGAEILKKLHVDRFVNASVSDYKVISDMKAEIDRFYSGIMQ</sequence>
<dbReference type="Gene3D" id="3.40.190.10">
    <property type="entry name" value="Periplasmic binding protein-like II"/>
    <property type="match status" value="2"/>
</dbReference>
<comment type="caution">
    <text evidence="3">The sequence shown here is derived from an EMBL/GenBank/DDBJ whole genome shotgun (WGS) entry which is preliminary data.</text>
</comment>